<keyword evidence="3" id="KW-0175">Coiled coil</keyword>
<dbReference type="InterPro" id="IPR003018">
    <property type="entry name" value="GAF"/>
</dbReference>
<dbReference type="Proteomes" id="UP000289437">
    <property type="component" value="Unassembled WGS sequence"/>
</dbReference>
<dbReference type="PANTHER" id="PTHR32347">
    <property type="entry name" value="EFFLUX SYSTEM COMPONENT YKNX-RELATED"/>
    <property type="match status" value="1"/>
</dbReference>
<comment type="caution">
    <text evidence="5">The sequence shown here is derived from an EMBL/GenBank/DDBJ whole genome shotgun (WGS) entry which is preliminary data.</text>
</comment>
<evidence type="ECO:0000256" key="2">
    <source>
        <dbReference type="ARBA" id="ARBA00009477"/>
    </source>
</evidence>
<dbReference type="SUPFAM" id="SSF111369">
    <property type="entry name" value="HlyD-like secretion proteins"/>
    <property type="match status" value="1"/>
</dbReference>
<dbReference type="InterPro" id="IPR029016">
    <property type="entry name" value="GAF-like_dom_sf"/>
</dbReference>
<name>A0A4Q0T0V6_9BACT</name>
<protein>
    <submittedName>
        <fullName evidence="5">Cobalt/zinc/cadmium efflux RND transporter, membrane fusion protein, CzcB family</fullName>
    </submittedName>
</protein>
<dbReference type="AlphaFoldDB" id="A0A4Q0T0V6"/>
<dbReference type="NCBIfam" id="TIGR01730">
    <property type="entry name" value="RND_mfp"/>
    <property type="match status" value="1"/>
</dbReference>
<reference evidence="6" key="2">
    <citation type="submission" date="2019-02" db="EMBL/GenBank/DDBJ databases">
        <title>Granulicella sibirica sp. nov., a psychrotolerant acidobacterium isolated from an organic soil layer in forested tundra, West Siberia.</title>
        <authorList>
            <person name="Oshkin I.Y."/>
            <person name="Kulichevskaya I.S."/>
            <person name="Rijpstra W.I.C."/>
            <person name="Sinninghe Damste J.S."/>
            <person name="Rakitin A.L."/>
            <person name="Ravin N.V."/>
            <person name="Dedysh S.N."/>
        </authorList>
    </citation>
    <scope>NUCLEOTIDE SEQUENCE [LARGE SCALE GENOMIC DNA]</scope>
    <source>
        <strain evidence="6">AF10</strain>
    </source>
</reference>
<dbReference type="GO" id="GO:0016020">
    <property type="term" value="C:membrane"/>
    <property type="evidence" value="ECO:0007669"/>
    <property type="project" value="InterPro"/>
</dbReference>
<dbReference type="Gene3D" id="3.30.450.40">
    <property type="match status" value="1"/>
</dbReference>
<comment type="similarity">
    <text evidence="2">Belongs to the membrane fusion protein (MFP) (TC 8.A.1) family.</text>
</comment>
<dbReference type="EMBL" id="RDSM01000002">
    <property type="protein sequence ID" value="RXH55479.1"/>
    <property type="molecule type" value="Genomic_DNA"/>
</dbReference>
<evidence type="ECO:0000256" key="3">
    <source>
        <dbReference type="ARBA" id="ARBA00023054"/>
    </source>
</evidence>
<comment type="subcellular location">
    <subcellularLocation>
        <location evidence="1">Cell envelope</location>
    </subcellularLocation>
</comment>
<reference evidence="5 6" key="1">
    <citation type="submission" date="2018-11" db="EMBL/GenBank/DDBJ databases">
        <authorList>
            <person name="Mardanov A.V."/>
            <person name="Ravin N.V."/>
            <person name="Dedysh S.N."/>
        </authorList>
    </citation>
    <scope>NUCLEOTIDE SEQUENCE [LARGE SCALE GENOMIC DNA]</scope>
    <source>
        <strain evidence="5 6">AF10</strain>
    </source>
</reference>
<dbReference type="InterPro" id="IPR058792">
    <property type="entry name" value="Beta-barrel_RND_2"/>
</dbReference>
<evidence type="ECO:0000259" key="4">
    <source>
        <dbReference type="SMART" id="SM00065"/>
    </source>
</evidence>
<feature type="domain" description="GAF" evidence="4">
    <location>
        <begin position="6"/>
        <end position="155"/>
    </location>
</feature>
<dbReference type="Gene3D" id="2.40.50.100">
    <property type="match status" value="1"/>
</dbReference>
<dbReference type="GO" id="GO:0022857">
    <property type="term" value="F:transmembrane transporter activity"/>
    <property type="evidence" value="ECO:0007669"/>
    <property type="project" value="InterPro"/>
</dbReference>
<dbReference type="InterPro" id="IPR050465">
    <property type="entry name" value="UPF0194_transport"/>
</dbReference>
<accession>A0A4Q0T0V6</accession>
<dbReference type="Gene3D" id="2.40.30.170">
    <property type="match status" value="1"/>
</dbReference>
<organism evidence="5 6">
    <name type="scientific">Granulicella sibirica</name>
    <dbReference type="NCBI Taxonomy" id="2479048"/>
    <lineage>
        <taxon>Bacteria</taxon>
        <taxon>Pseudomonadati</taxon>
        <taxon>Acidobacteriota</taxon>
        <taxon>Terriglobia</taxon>
        <taxon>Terriglobales</taxon>
        <taxon>Acidobacteriaceae</taxon>
        <taxon>Granulicella</taxon>
    </lineage>
</organism>
<dbReference type="SUPFAM" id="SSF55781">
    <property type="entry name" value="GAF domain-like"/>
    <property type="match status" value="1"/>
</dbReference>
<dbReference type="InterPro" id="IPR006143">
    <property type="entry name" value="RND_pump_MFP"/>
</dbReference>
<proteinExistence type="inferred from homology"/>
<evidence type="ECO:0000313" key="6">
    <source>
        <dbReference type="Proteomes" id="UP000289437"/>
    </source>
</evidence>
<dbReference type="SMART" id="SM00065">
    <property type="entry name" value="GAF"/>
    <property type="match status" value="1"/>
</dbReference>
<dbReference type="PANTHER" id="PTHR32347:SF14">
    <property type="entry name" value="EFFLUX SYSTEM COMPONENT YKNX-RELATED"/>
    <property type="match status" value="1"/>
</dbReference>
<dbReference type="Pfam" id="PF25954">
    <property type="entry name" value="Beta-barrel_RND_2"/>
    <property type="match status" value="1"/>
</dbReference>
<sequence length="443" mass="48262">MTSTLRLDRVSQIIVNSQQRVLPFERCSLSLDHRGKLRLKAVSGRTSLPYGDTKVKELSELIGWLSDKAEVLHFRQHERGAEGDLPDMVAAYCTATGYRGLLAFPLRDDDGRVGLLLYESADPESFSLAHTEIIQILGGQATVALRHAISYRELPMIGLLEFLVRGKRALLRTSRNRRTGFAAGAIAGALFLACCPLPMRLTGEATVGAQHIVTLAAPVDGNITTVFAREGQHVEAGQVIASMNDLQWRTDLAAAEARFHNAMLTMQADLARGAAQAGADRAQVEYLRAEADRARDRIQSAQLRSPITGVVMTPSIENAAGKHLAAGDSFAEVLDLSAAVVDIAIPQANVSQLRSGEGAVIKLDSYPQRLWRGRVGLVSAQAQAGDGERTFAARVPLPNPDAVLRAGMTGQAKVWVGYRPAGYVLLRRPALWIWQTLWNWFGW</sequence>
<dbReference type="GO" id="GO:0042597">
    <property type="term" value="C:periplasmic space"/>
    <property type="evidence" value="ECO:0007669"/>
    <property type="project" value="UniProtKB-SubCell"/>
</dbReference>
<evidence type="ECO:0000256" key="1">
    <source>
        <dbReference type="ARBA" id="ARBA00004196"/>
    </source>
</evidence>
<gene>
    <name evidence="5" type="ORF">GRAN_2336</name>
</gene>
<evidence type="ECO:0000313" key="5">
    <source>
        <dbReference type="EMBL" id="RXH55479.1"/>
    </source>
</evidence>
<keyword evidence="6" id="KW-1185">Reference proteome</keyword>
<dbReference type="Pfam" id="PF01590">
    <property type="entry name" value="GAF"/>
    <property type="match status" value="1"/>
</dbReference>